<proteinExistence type="predicted"/>
<gene>
    <name evidence="1" type="ORF">S03H2_72811</name>
</gene>
<accession>X1LHR2</accession>
<organism evidence="1">
    <name type="scientific">marine sediment metagenome</name>
    <dbReference type="NCBI Taxonomy" id="412755"/>
    <lineage>
        <taxon>unclassified sequences</taxon>
        <taxon>metagenomes</taxon>
        <taxon>ecological metagenomes</taxon>
    </lineage>
</organism>
<comment type="caution">
    <text evidence="1">The sequence shown here is derived from an EMBL/GenBank/DDBJ whole genome shotgun (WGS) entry which is preliminary data.</text>
</comment>
<dbReference type="AlphaFoldDB" id="X1LHR2"/>
<sequence>EIIVIVIKSIGEFINSVVKIAKKPHIIEIM</sequence>
<dbReference type="EMBL" id="BARU01049481">
    <property type="protein sequence ID" value="GAH93688.1"/>
    <property type="molecule type" value="Genomic_DNA"/>
</dbReference>
<evidence type="ECO:0000313" key="1">
    <source>
        <dbReference type="EMBL" id="GAH93688.1"/>
    </source>
</evidence>
<name>X1LHR2_9ZZZZ</name>
<protein>
    <submittedName>
        <fullName evidence="1">Uncharacterized protein</fullName>
    </submittedName>
</protein>
<reference evidence="1" key="1">
    <citation type="journal article" date="2014" name="Front. Microbiol.">
        <title>High frequency of phylogenetically diverse reductive dehalogenase-homologous genes in deep subseafloor sedimentary metagenomes.</title>
        <authorList>
            <person name="Kawai M."/>
            <person name="Futagami T."/>
            <person name="Toyoda A."/>
            <person name="Takaki Y."/>
            <person name="Nishi S."/>
            <person name="Hori S."/>
            <person name="Arai W."/>
            <person name="Tsubouchi T."/>
            <person name="Morono Y."/>
            <person name="Uchiyama I."/>
            <person name="Ito T."/>
            <person name="Fujiyama A."/>
            <person name="Inagaki F."/>
            <person name="Takami H."/>
        </authorList>
    </citation>
    <scope>NUCLEOTIDE SEQUENCE</scope>
    <source>
        <strain evidence="1">Expedition CK06-06</strain>
    </source>
</reference>
<feature type="non-terminal residue" evidence="1">
    <location>
        <position position="1"/>
    </location>
</feature>